<dbReference type="Proteomes" id="UP000494206">
    <property type="component" value="Unassembled WGS sequence"/>
</dbReference>
<dbReference type="AlphaFoldDB" id="A0A8S1FBZ0"/>
<proteinExistence type="predicted"/>
<keyword evidence="2" id="KW-1185">Reference proteome</keyword>
<evidence type="ECO:0000313" key="2">
    <source>
        <dbReference type="Proteomes" id="UP000494206"/>
    </source>
</evidence>
<name>A0A8S1FBZ0_9PELO</name>
<dbReference type="EMBL" id="CADEPM010000011">
    <property type="protein sequence ID" value="CAB3410716.1"/>
    <property type="molecule type" value="Genomic_DNA"/>
</dbReference>
<protein>
    <submittedName>
        <fullName evidence="1">Uncharacterized protein</fullName>
    </submittedName>
</protein>
<accession>A0A8S1FBZ0</accession>
<organism evidence="1 2">
    <name type="scientific">Caenorhabditis bovis</name>
    <dbReference type="NCBI Taxonomy" id="2654633"/>
    <lineage>
        <taxon>Eukaryota</taxon>
        <taxon>Metazoa</taxon>
        <taxon>Ecdysozoa</taxon>
        <taxon>Nematoda</taxon>
        <taxon>Chromadorea</taxon>
        <taxon>Rhabditida</taxon>
        <taxon>Rhabditina</taxon>
        <taxon>Rhabditomorpha</taxon>
        <taxon>Rhabditoidea</taxon>
        <taxon>Rhabditidae</taxon>
        <taxon>Peloderinae</taxon>
        <taxon>Caenorhabditis</taxon>
    </lineage>
</organism>
<reference evidence="1 2" key="1">
    <citation type="submission" date="2020-04" db="EMBL/GenBank/DDBJ databases">
        <authorList>
            <person name="Laetsch R D."/>
            <person name="Stevens L."/>
            <person name="Kumar S."/>
            <person name="Blaxter L. M."/>
        </authorList>
    </citation>
    <scope>NUCLEOTIDE SEQUENCE [LARGE SCALE GENOMIC DNA]</scope>
</reference>
<gene>
    <name evidence="1" type="ORF">CBOVIS_LOCUS12197</name>
</gene>
<evidence type="ECO:0000313" key="1">
    <source>
        <dbReference type="EMBL" id="CAB3410716.1"/>
    </source>
</evidence>
<comment type="caution">
    <text evidence="1">The sequence shown here is derived from an EMBL/GenBank/DDBJ whole genome shotgun (WGS) entry which is preliminary data.</text>
</comment>
<dbReference type="OrthoDB" id="5860902at2759"/>
<sequence>MVEISASEEKVISKIDEDWKEGMKKNKAYLDYLVTLMKNEKTSMVPRVVENESELCSCCEHGCSSSEPASISEIVAKSEEGNIIAPVELIEELNQRKIENEYFKNIEQAERKLNQVFALKSQWLKMYQNGEIIDRSFLRPIAHPNPWRADEPEIVDLELVENSKTAKNVSRCVIS</sequence>